<dbReference type="Proteomes" id="UP001149954">
    <property type="component" value="Unassembled WGS sequence"/>
</dbReference>
<feature type="compositionally biased region" description="Basic and acidic residues" evidence="1">
    <location>
        <begin position="20"/>
        <end position="36"/>
    </location>
</feature>
<evidence type="ECO:0000313" key="3">
    <source>
        <dbReference type="Proteomes" id="UP001149954"/>
    </source>
</evidence>
<comment type="caution">
    <text evidence="2">The sequence shown here is derived from an EMBL/GenBank/DDBJ whole genome shotgun (WGS) entry which is preliminary data.</text>
</comment>
<name>A0A9X0C4A6_9EURO</name>
<feature type="compositionally biased region" description="Polar residues" evidence="1">
    <location>
        <begin position="1"/>
        <end position="12"/>
    </location>
</feature>
<gene>
    <name evidence="2" type="ORF">N7463_009499</name>
</gene>
<dbReference type="OrthoDB" id="4326688at2759"/>
<sequence length="404" mass="45307">MPTTRGQKQKTGANLLDGLVEEKRIRKSRPAGDRTASKPAPAKGKGKKGRAGNHDLNLPHVALAHSFLARGANFSFSEPSEQVRPSRKVWGPREVPIITQSELPDGWSVDEPDLNEADIDGQIERCKERISEGIMPDFFESRMETFMAIKKDRMDMINFERKGLSWEIVQRLDSLKKLEQILGRKDDDDNLSNVKALMAAYRSGDLGWDRDLVSYWLNGKRLTGPKKLNIQELYSLSTEHGPKGFWVEGIWISLRNPITQGTNTMATTMTFDFLEDTGASSMRIFNDDKNQIERLSGAHVPVVGQGMKQTASGPVPVQNVILQANVMYNGQSLLPYWVDIKASVTPGRRGPSGDRLAGVWIHHLLFILSMPDNTQRKHIGTDINEMILNLPIPDYKNARPPPFV</sequence>
<keyword evidence="3" id="KW-1185">Reference proteome</keyword>
<dbReference type="AlphaFoldDB" id="A0A9X0C4A6"/>
<dbReference type="EMBL" id="JAPWDS010000005">
    <property type="protein sequence ID" value="KAJ5497512.1"/>
    <property type="molecule type" value="Genomic_DNA"/>
</dbReference>
<accession>A0A9X0C4A6</accession>
<feature type="region of interest" description="Disordered" evidence="1">
    <location>
        <begin position="1"/>
        <end position="55"/>
    </location>
</feature>
<evidence type="ECO:0000313" key="2">
    <source>
        <dbReference type="EMBL" id="KAJ5497512.1"/>
    </source>
</evidence>
<proteinExistence type="predicted"/>
<reference evidence="2" key="1">
    <citation type="submission" date="2022-12" db="EMBL/GenBank/DDBJ databases">
        <authorList>
            <person name="Petersen C."/>
        </authorList>
    </citation>
    <scope>NUCLEOTIDE SEQUENCE</scope>
    <source>
        <strain evidence="2">IBT 29495</strain>
    </source>
</reference>
<organism evidence="2 3">
    <name type="scientific">Penicillium fimorum</name>
    <dbReference type="NCBI Taxonomy" id="1882269"/>
    <lineage>
        <taxon>Eukaryota</taxon>
        <taxon>Fungi</taxon>
        <taxon>Dikarya</taxon>
        <taxon>Ascomycota</taxon>
        <taxon>Pezizomycotina</taxon>
        <taxon>Eurotiomycetes</taxon>
        <taxon>Eurotiomycetidae</taxon>
        <taxon>Eurotiales</taxon>
        <taxon>Aspergillaceae</taxon>
        <taxon>Penicillium</taxon>
    </lineage>
</organism>
<evidence type="ECO:0000256" key="1">
    <source>
        <dbReference type="SAM" id="MobiDB-lite"/>
    </source>
</evidence>
<protein>
    <submittedName>
        <fullName evidence="2">Uncharacterized protein</fullName>
    </submittedName>
</protein>
<reference evidence="2" key="2">
    <citation type="journal article" date="2023" name="IMA Fungus">
        <title>Comparative genomic study of the Penicillium genus elucidates a diverse pangenome and 15 lateral gene transfer events.</title>
        <authorList>
            <person name="Petersen C."/>
            <person name="Sorensen T."/>
            <person name="Nielsen M.R."/>
            <person name="Sondergaard T.E."/>
            <person name="Sorensen J.L."/>
            <person name="Fitzpatrick D.A."/>
            <person name="Frisvad J.C."/>
            <person name="Nielsen K.L."/>
        </authorList>
    </citation>
    <scope>NUCLEOTIDE SEQUENCE</scope>
    <source>
        <strain evidence="2">IBT 29495</strain>
    </source>
</reference>